<feature type="non-terminal residue" evidence="1">
    <location>
        <position position="207"/>
    </location>
</feature>
<dbReference type="EMBL" id="BARW01031689">
    <property type="protein sequence ID" value="GAJ05155.1"/>
    <property type="molecule type" value="Genomic_DNA"/>
</dbReference>
<proteinExistence type="predicted"/>
<comment type="caution">
    <text evidence="1">The sequence shown here is derived from an EMBL/GenBank/DDBJ whole genome shotgun (WGS) entry which is preliminary data.</text>
</comment>
<sequence length="207" mass="23874">MSKEPLYPHRPRGKQPLFPHVPKGRQETIFFNVPEAREHLIKKGFVYTLRPKLRRTGKDIAYYGSYYKKEKIADVEVEFIKEIITPSDLKPYLSGSGFKGVEDWWRAAEGSGFLFKVTKLPELENNVEVYTSEVLSPEVARVTGLHRDPKVEFRYTATYYGPDLSLFQRDLQGLLRERTGIPYLAVTAYYIRPGENLPQTIELLAST</sequence>
<gene>
    <name evidence="1" type="ORF">S12H4_50342</name>
</gene>
<evidence type="ECO:0000313" key="1">
    <source>
        <dbReference type="EMBL" id="GAJ05155.1"/>
    </source>
</evidence>
<accession>X1VEN9</accession>
<protein>
    <submittedName>
        <fullName evidence="1">Uncharacterized protein</fullName>
    </submittedName>
</protein>
<name>X1VEN9_9ZZZZ</name>
<organism evidence="1">
    <name type="scientific">marine sediment metagenome</name>
    <dbReference type="NCBI Taxonomy" id="412755"/>
    <lineage>
        <taxon>unclassified sequences</taxon>
        <taxon>metagenomes</taxon>
        <taxon>ecological metagenomes</taxon>
    </lineage>
</organism>
<dbReference type="AlphaFoldDB" id="X1VEN9"/>
<reference evidence="1" key="1">
    <citation type="journal article" date="2014" name="Front. Microbiol.">
        <title>High frequency of phylogenetically diverse reductive dehalogenase-homologous genes in deep subseafloor sedimentary metagenomes.</title>
        <authorList>
            <person name="Kawai M."/>
            <person name="Futagami T."/>
            <person name="Toyoda A."/>
            <person name="Takaki Y."/>
            <person name="Nishi S."/>
            <person name="Hori S."/>
            <person name="Arai W."/>
            <person name="Tsubouchi T."/>
            <person name="Morono Y."/>
            <person name="Uchiyama I."/>
            <person name="Ito T."/>
            <person name="Fujiyama A."/>
            <person name="Inagaki F."/>
            <person name="Takami H."/>
        </authorList>
    </citation>
    <scope>NUCLEOTIDE SEQUENCE</scope>
    <source>
        <strain evidence="1">Expedition CK06-06</strain>
    </source>
</reference>